<organism evidence="2 3">
    <name type="scientific">Rotaria magnacalcarata</name>
    <dbReference type="NCBI Taxonomy" id="392030"/>
    <lineage>
        <taxon>Eukaryota</taxon>
        <taxon>Metazoa</taxon>
        <taxon>Spiralia</taxon>
        <taxon>Gnathifera</taxon>
        <taxon>Rotifera</taxon>
        <taxon>Eurotatoria</taxon>
        <taxon>Bdelloidea</taxon>
        <taxon>Philodinida</taxon>
        <taxon>Philodinidae</taxon>
        <taxon>Rotaria</taxon>
    </lineage>
</organism>
<protein>
    <submittedName>
        <fullName evidence="2">Uncharacterized protein</fullName>
    </submittedName>
</protein>
<evidence type="ECO:0000313" key="3">
    <source>
        <dbReference type="Proteomes" id="UP000681720"/>
    </source>
</evidence>
<evidence type="ECO:0000256" key="1">
    <source>
        <dbReference type="SAM" id="MobiDB-lite"/>
    </source>
</evidence>
<feature type="non-terminal residue" evidence="2">
    <location>
        <position position="1"/>
    </location>
</feature>
<dbReference type="AlphaFoldDB" id="A0A8S3D819"/>
<evidence type="ECO:0000313" key="2">
    <source>
        <dbReference type="EMBL" id="CAF4990683.1"/>
    </source>
</evidence>
<dbReference type="EMBL" id="CAJOBJ010203709">
    <property type="protein sequence ID" value="CAF4990683.1"/>
    <property type="molecule type" value="Genomic_DNA"/>
</dbReference>
<feature type="compositionally biased region" description="Polar residues" evidence="1">
    <location>
        <begin position="1"/>
        <end position="18"/>
    </location>
</feature>
<proteinExistence type="predicted"/>
<comment type="caution">
    <text evidence="2">The sequence shown here is derived from an EMBL/GenBank/DDBJ whole genome shotgun (WGS) entry which is preliminary data.</text>
</comment>
<name>A0A8S3D819_9BILA</name>
<accession>A0A8S3D819</accession>
<reference evidence="2" key="1">
    <citation type="submission" date="2021-02" db="EMBL/GenBank/DDBJ databases">
        <authorList>
            <person name="Nowell W R."/>
        </authorList>
    </citation>
    <scope>NUCLEOTIDE SEQUENCE</scope>
</reference>
<gene>
    <name evidence="2" type="ORF">GIL414_LOCUS56607</name>
</gene>
<sequence>MTTFESSTRSTAITQPTKPSDDPFESLFSNNSNKPTTTRTHDSDDIFSTK</sequence>
<feature type="compositionally biased region" description="Polar residues" evidence="1">
    <location>
        <begin position="27"/>
        <end position="38"/>
    </location>
</feature>
<dbReference type="Proteomes" id="UP000681720">
    <property type="component" value="Unassembled WGS sequence"/>
</dbReference>
<feature type="region of interest" description="Disordered" evidence="1">
    <location>
        <begin position="1"/>
        <end position="50"/>
    </location>
</feature>